<keyword evidence="3 6" id="KW-0689">Ribosomal protein</keyword>
<dbReference type="Proteomes" id="UP000294855">
    <property type="component" value="Unassembled WGS sequence"/>
</dbReference>
<dbReference type="HAMAP" id="MF_00029">
    <property type="entry name" value="Ribosomal_eS8"/>
    <property type="match status" value="1"/>
</dbReference>
<dbReference type="OrthoDB" id="372305at2157"/>
<dbReference type="Gene3D" id="2.40.10.310">
    <property type="match status" value="1"/>
</dbReference>
<dbReference type="EMBL" id="SNYS01000005">
    <property type="protein sequence ID" value="TDQ71232.1"/>
    <property type="molecule type" value="Genomic_DNA"/>
</dbReference>
<evidence type="ECO:0000256" key="3">
    <source>
        <dbReference type="ARBA" id="ARBA00022980"/>
    </source>
</evidence>
<dbReference type="GO" id="GO:0006412">
    <property type="term" value="P:translation"/>
    <property type="evidence" value="ECO:0007669"/>
    <property type="project" value="UniProtKB-UniRule"/>
</dbReference>
<dbReference type="GO" id="GO:0005840">
    <property type="term" value="C:ribosome"/>
    <property type="evidence" value="ECO:0007669"/>
    <property type="project" value="UniProtKB-KW"/>
</dbReference>
<evidence type="ECO:0000313" key="7">
    <source>
        <dbReference type="EMBL" id="TDQ71232.1"/>
    </source>
</evidence>
<evidence type="ECO:0000256" key="4">
    <source>
        <dbReference type="ARBA" id="ARBA00023274"/>
    </source>
</evidence>
<name>A0A484F769_9EURY</name>
<gene>
    <name evidence="6" type="primary">rps8e</name>
    <name evidence="7" type="ORF">C7391_0337</name>
</gene>
<dbReference type="PANTHER" id="PTHR10394">
    <property type="entry name" value="40S RIBOSOMAL PROTEIN S8"/>
    <property type="match status" value="1"/>
</dbReference>
<dbReference type="GO" id="GO:0003735">
    <property type="term" value="F:structural constituent of ribosome"/>
    <property type="evidence" value="ECO:0007669"/>
    <property type="project" value="InterPro"/>
</dbReference>
<comment type="subunit">
    <text evidence="2 6">Part of the 30S ribosomal subunit.</text>
</comment>
<accession>A0A484F769</accession>
<comment type="caution">
    <text evidence="7">The sequence shown here is derived from an EMBL/GenBank/DDBJ whole genome shotgun (WGS) entry which is preliminary data.</text>
</comment>
<proteinExistence type="inferred from homology"/>
<evidence type="ECO:0000313" key="8">
    <source>
        <dbReference type="Proteomes" id="UP000294855"/>
    </source>
</evidence>
<evidence type="ECO:0000256" key="5">
    <source>
        <dbReference type="ARBA" id="ARBA00035277"/>
    </source>
</evidence>
<sequence>MRWQGASKRTYTGGKRIASRSKRKFEIGREFAETRIGPTKNKNIPTRGGNRKVRLLSDQFINVTDPKTGKTQRATAEKVTGNPANKHYIRRNIMTKGTVVRTDIGLVKVTSRPGQDGVINAVLLEEQE</sequence>
<comment type="similarity">
    <text evidence="1 6">Belongs to the eukaryotic ribosomal protein eS8 family.</text>
</comment>
<keyword evidence="8" id="KW-1185">Reference proteome</keyword>
<dbReference type="GO" id="GO:1990904">
    <property type="term" value="C:ribonucleoprotein complex"/>
    <property type="evidence" value="ECO:0007669"/>
    <property type="project" value="UniProtKB-KW"/>
</dbReference>
<dbReference type="RefSeq" id="WP_133516806.1">
    <property type="nucleotide sequence ID" value="NZ_JAHDUW010000001.1"/>
</dbReference>
<dbReference type="NCBIfam" id="TIGR00307">
    <property type="entry name" value="eS8"/>
    <property type="match status" value="1"/>
</dbReference>
<dbReference type="PROSITE" id="PS01193">
    <property type="entry name" value="RIBOSOMAL_S8E"/>
    <property type="match status" value="1"/>
</dbReference>
<dbReference type="InterPro" id="IPR018283">
    <property type="entry name" value="Ribosomal_eS8_CS"/>
</dbReference>
<evidence type="ECO:0000256" key="1">
    <source>
        <dbReference type="ARBA" id="ARBA00005257"/>
    </source>
</evidence>
<dbReference type="InterPro" id="IPR020919">
    <property type="entry name" value="Ribosomal_protein_eS8_arc"/>
</dbReference>
<keyword evidence="4 6" id="KW-0687">Ribonucleoprotein</keyword>
<organism evidence="7 8">
    <name type="scientific">Methanimicrococcus blatticola</name>
    <dbReference type="NCBI Taxonomy" id="91560"/>
    <lineage>
        <taxon>Archaea</taxon>
        <taxon>Methanobacteriati</taxon>
        <taxon>Methanobacteriota</taxon>
        <taxon>Stenosarchaea group</taxon>
        <taxon>Methanomicrobia</taxon>
        <taxon>Methanosarcinales</taxon>
        <taxon>Methanosarcinaceae</taxon>
        <taxon>Methanimicrococcus</taxon>
    </lineage>
</organism>
<dbReference type="CDD" id="cd11382">
    <property type="entry name" value="Ribosomal_S8e"/>
    <property type="match status" value="1"/>
</dbReference>
<evidence type="ECO:0000256" key="6">
    <source>
        <dbReference type="HAMAP-Rule" id="MF_00029"/>
    </source>
</evidence>
<protein>
    <recommendedName>
        <fullName evidence="5 6">Small ribosomal subunit protein eS8</fullName>
    </recommendedName>
</protein>
<dbReference type="InterPro" id="IPR001047">
    <property type="entry name" value="Ribosomal_eS8"/>
</dbReference>
<dbReference type="AlphaFoldDB" id="A0A484F769"/>
<dbReference type="Pfam" id="PF01201">
    <property type="entry name" value="Ribosomal_S8e"/>
    <property type="match status" value="1"/>
</dbReference>
<dbReference type="InterPro" id="IPR022309">
    <property type="entry name" value="Ribosomal_Se8/biogenesis_NSA2"/>
</dbReference>
<evidence type="ECO:0000256" key="2">
    <source>
        <dbReference type="ARBA" id="ARBA00011458"/>
    </source>
</evidence>
<reference evidence="7 8" key="1">
    <citation type="submission" date="2019-03" db="EMBL/GenBank/DDBJ databases">
        <title>Genomic Encyclopedia of Type Strains, Phase IV (KMG-IV): sequencing the most valuable type-strain genomes for metagenomic binning, comparative biology and taxonomic classification.</title>
        <authorList>
            <person name="Goeker M."/>
        </authorList>
    </citation>
    <scope>NUCLEOTIDE SEQUENCE [LARGE SCALE GENOMIC DNA]</scope>
    <source>
        <strain evidence="7 8">DSM 13328</strain>
    </source>
</reference>